<dbReference type="SUPFAM" id="SSF49879">
    <property type="entry name" value="SMAD/FHA domain"/>
    <property type="match status" value="2"/>
</dbReference>
<feature type="transmembrane region" description="Helical" evidence="1">
    <location>
        <begin position="278"/>
        <end position="297"/>
    </location>
</feature>
<comment type="caution">
    <text evidence="3">The sequence shown here is derived from an EMBL/GenBank/DDBJ whole genome shotgun (WGS) entry which is preliminary data.</text>
</comment>
<keyword evidence="1" id="KW-0472">Membrane</keyword>
<dbReference type="InterPro" id="IPR032030">
    <property type="entry name" value="YscD_cytoplasmic_dom"/>
</dbReference>
<dbReference type="CDD" id="cd00060">
    <property type="entry name" value="FHA"/>
    <property type="match status" value="2"/>
</dbReference>
<accession>A0ABQ6M1C4</accession>
<proteinExistence type="predicted"/>
<feature type="domain" description="FHA" evidence="2">
    <location>
        <begin position="21"/>
        <end position="70"/>
    </location>
</feature>
<evidence type="ECO:0000313" key="3">
    <source>
        <dbReference type="EMBL" id="GMG88155.1"/>
    </source>
</evidence>
<keyword evidence="1" id="KW-0812">Transmembrane</keyword>
<feature type="domain" description="FHA" evidence="2">
    <location>
        <begin position="130"/>
        <end position="179"/>
    </location>
</feature>
<name>A0ABQ6M1C4_9GAMM</name>
<evidence type="ECO:0000256" key="1">
    <source>
        <dbReference type="SAM" id="Phobius"/>
    </source>
</evidence>
<dbReference type="Proteomes" id="UP001224392">
    <property type="component" value="Unassembled WGS sequence"/>
</dbReference>
<keyword evidence="4" id="KW-1185">Reference proteome</keyword>
<reference evidence="3 4" key="1">
    <citation type="submission" date="2023-04" db="EMBL/GenBank/DDBJ databases">
        <title>Marinobulbifer ophiurae gen. nov., sp. Nov., isolate from tissue of brittle star Ophioplocus japonicus.</title>
        <authorList>
            <person name="Kawano K."/>
            <person name="Sawayama S."/>
            <person name="Nakagawa S."/>
        </authorList>
    </citation>
    <scope>NUCLEOTIDE SEQUENCE [LARGE SCALE GENOMIC DNA]</scope>
    <source>
        <strain evidence="3 4">NKW57</strain>
    </source>
</reference>
<dbReference type="InterPro" id="IPR050923">
    <property type="entry name" value="Cell_Proc_Reg/RNA_Proc"/>
</dbReference>
<dbReference type="InterPro" id="IPR000253">
    <property type="entry name" value="FHA_dom"/>
</dbReference>
<keyword evidence="1" id="KW-1133">Transmembrane helix</keyword>
<dbReference type="PROSITE" id="PS50006">
    <property type="entry name" value="FHA_DOMAIN"/>
    <property type="match status" value="2"/>
</dbReference>
<dbReference type="SMART" id="SM00240">
    <property type="entry name" value="FHA"/>
    <property type="match status" value="2"/>
</dbReference>
<dbReference type="Pfam" id="PF16697">
    <property type="entry name" value="Yop-YscD_cpl"/>
    <property type="match status" value="1"/>
</dbReference>
<sequence length="304" mass="32470">MLKLCDMNDASQSVWLVAPKVTIGRATGCDLTIADDSVDKVHAEILVDDSRLILRKVSPTGNIAINGKPVIKAKEIRLGDEVQLGKRVLSVVDPQSIKKDLKGIVAPKPWALRANHRAIAGKVFPIRDQSVIGRASDCDLVFSTSHLSRRHARFEFKGGLLFVVDLGSSNGTYVNGRRVTEARLRRGDEVRFDTLSFSMVGPADDLDKTTVRPLGAEMAELKVQTVKGAKNAARVAEKGAPSPQPVKPALVEAARQTAAAAGTNSAVSAQEPAPRSGAFLLITTLLVVGGAAAYYYARTKGLLP</sequence>
<gene>
    <name evidence="3" type="ORF">MNKW57_24760</name>
</gene>
<dbReference type="Gene3D" id="2.60.200.20">
    <property type="match status" value="2"/>
</dbReference>
<protein>
    <recommendedName>
        <fullName evidence="2">FHA domain-containing protein</fullName>
    </recommendedName>
</protein>
<dbReference type="Pfam" id="PF00498">
    <property type="entry name" value="FHA"/>
    <property type="match status" value="1"/>
</dbReference>
<dbReference type="PANTHER" id="PTHR23308">
    <property type="entry name" value="NUCLEAR INHIBITOR OF PROTEIN PHOSPHATASE-1"/>
    <property type="match status" value="1"/>
</dbReference>
<dbReference type="EMBL" id="BSYJ01000005">
    <property type="protein sequence ID" value="GMG88155.1"/>
    <property type="molecule type" value="Genomic_DNA"/>
</dbReference>
<organism evidence="3 4">
    <name type="scientific">Biformimicrobium ophioploci</name>
    <dbReference type="NCBI Taxonomy" id="3036711"/>
    <lineage>
        <taxon>Bacteria</taxon>
        <taxon>Pseudomonadati</taxon>
        <taxon>Pseudomonadota</taxon>
        <taxon>Gammaproteobacteria</taxon>
        <taxon>Cellvibrionales</taxon>
        <taxon>Microbulbiferaceae</taxon>
        <taxon>Biformimicrobium</taxon>
    </lineage>
</organism>
<evidence type="ECO:0000313" key="4">
    <source>
        <dbReference type="Proteomes" id="UP001224392"/>
    </source>
</evidence>
<evidence type="ECO:0000259" key="2">
    <source>
        <dbReference type="PROSITE" id="PS50006"/>
    </source>
</evidence>
<dbReference type="InterPro" id="IPR008984">
    <property type="entry name" value="SMAD_FHA_dom_sf"/>
</dbReference>